<sequence length="334" mass="36228">MLRIIPNGKDPIVDLYMSATVRDSRGTVASQFVLDPHESRYVFLSGSEVLGSGGYLRNASSDDTTITGVDARLSAFNLSSVSIIGSGILTTFQWAYSLPTSVLSTDVSNSSFCQPPGLGLYAPANGTTANKSFSIEPPPCTYQTQTQRMRIQPPAMDSIWWESIALEELATPDKRNGANFSVSNVMLHDLENTLEDYTAAFFWSLAYLRNSPTNGTVEVVGPKLVSQLQLDILPLIAGAILSVSLLVLSPVLVGSGPAGETQREQTEMYTLSVLEILWLAEAGDLIADVENPSTRSLRQAVEKRVLRQRHSSAAMLVGHEIEGSINSLWEEDKG</sequence>
<name>A0AAD7GJZ9_MYCRO</name>
<proteinExistence type="predicted"/>
<dbReference type="EMBL" id="JARKIE010000026">
    <property type="protein sequence ID" value="KAJ7698344.1"/>
    <property type="molecule type" value="Genomic_DNA"/>
</dbReference>
<organism evidence="1 2">
    <name type="scientific">Mycena rosella</name>
    <name type="common">Pink bonnet</name>
    <name type="synonym">Agaricus rosellus</name>
    <dbReference type="NCBI Taxonomy" id="1033263"/>
    <lineage>
        <taxon>Eukaryota</taxon>
        <taxon>Fungi</taxon>
        <taxon>Dikarya</taxon>
        <taxon>Basidiomycota</taxon>
        <taxon>Agaricomycotina</taxon>
        <taxon>Agaricomycetes</taxon>
        <taxon>Agaricomycetidae</taxon>
        <taxon>Agaricales</taxon>
        <taxon>Marasmiineae</taxon>
        <taxon>Mycenaceae</taxon>
        <taxon>Mycena</taxon>
    </lineage>
</organism>
<gene>
    <name evidence="1" type="ORF">B0H17DRAFT_1129870</name>
</gene>
<keyword evidence="2" id="KW-1185">Reference proteome</keyword>
<evidence type="ECO:0000313" key="1">
    <source>
        <dbReference type="EMBL" id="KAJ7698344.1"/>
    </source>
</evidence>
<protein>
    <submittedName>
        <fullName evidence="1">Uncharacterized protein</fullName>
    </submittedName>
</protein>
<accession>A0AAD7GJZ9</accession>
<comment type="caution">
    <text evidence="1">The sequence shown here is derived from an EMBL/GenBank/DDBJ whole genome shotgun (WGS) entry which is preliminary data.</text>
</comment>
<dbReference type="Proteomes" id="UP001221757">
    <property type="component" value="Unassembled WGS sequence"/>
</dbReference>
<reference evidence="1" key="1">
    <citation type="submission" date="2023-03" db="EMBL/GenBank/DDBJ databases">
        <title>Massive genome expansion in bonnet fungi (Mycena s.s.) driven by repeated elements and novel gene families across ecological guilds.</title>
        <authorList>
            <consortium name="Lawrence Berkeley National Laboratory"/>
            <person name="Harder C.B."/>
            <person name="Miyauchi S."/>
            <person name="Viragh M."/>
            <person name="Kuo A."/>
            <person name="Thoen E."/>
            <person name="Andreopoulos B."/>
            <person name="Lu D."/>
            <person name="Skrede I."/>
            <person name="Drula E."/>
            <person name="Henrissat B."/>
            <person name="Morin E."/>
            <person name="Kohler A."/>
            <person name="Barry K."/>
            <person name="LaButti K."/>
            <person name="Morin E."/>
            <person name="Salamov A."/>
            <person name="Lipzen A."/>
            <person name="Mereny Z."/>
            <person name="Hegedus B."/>
            <person name="Baldrian P."/>
            <person name="Stursova M."/>
            <person name="Weitz H."/>
            <person name="Taylor A."/>
            <person name="Grigoriev I.V."/>
            <person name="Nagy L.G."/>
            <person name="Martin F."/>
            <person name="Kauserud H."/>
        </authorList>
    </citation>
    <scope>NUCLEOTIDE SEQUENCE</scope>
    <source>
        <strain evidence="1">CBHHK067</strain>
    </source>
</reference>
<dbReference type="AlphaFoldDB" id="A0AAD7GJZ9"/>
<evidence type="ECO:0000313" key="2">
    <source>
        <dbReference type="Proteomes" id="UP001221757"/>
    </source>
</evidence>